<feature type="compositionally biased region" description="Polar residues" evidence="2">
    <location>
        <begin position="252"/>
        <end position="281"/>
    </location>
</feature>
<gene>
    <name evidence="3" type="ORF">KP79_PYT04635</name>
</gene>
<dbReference type="Proteomes" id="UP000242188">
    <property type="component" value="Unassembled WGS sequence"/>
</dbReference>
<name>A0A210PZH6_MIZYE</name>
<dbReference type="GO" id="GO:0042554">
    <property type="term" value="P:superoxide anion generation"/>
    <property type="evidence" value="ECO:0007669"/>
    <property type="project" value="TreeGrafter"/>
</dbReference>
<dbReference type="InterPro" id="IPR051864">
    <property type="entry name" value="NCF2_NOXA1"/>
</dbReference>
<feature type="region of interest" description="Disordered" evidence="2">
    <location>
        <begin position="203"/>
        <end position="412"/>
    </location>
</feature>
<dbReference type="Gene3D" id="1.25.40.10">
    <property type="entry name" value="Tetratricopeptide repeat domain"/>
    <property type="match status" value="1"/>
</dbReference>
<keyword evidence="4" id="KW-1185">Reference proteome</keyword>
<dbReference type="PANTHER" id="PTHR15175">
    <property type="entry name" value="NEUTROPHIL CYTOSOLIC FACTOR 2, NEUTROPHIL NADPH OXIDASE FACTOR 2"/>
    <property type="match status" value="1"/>
</dbReference>
<dbReference type="SUPFAM" id="SSF48452">
    <property type="entry name" value="TPR-like"/>
    <property type="match status" value="1"/>
</dbReference>
<accession>A0A210PZH6</accession>
<dbReference type="GO" id="GO:0016176">
    <property type="term" value="F:superoxide-generating NADPH oxidase activator activity"/>
    <property type="evidence" value="ECO:0007669"/>
    <property type="project" value="TreeGrafter"/>
</dbReference>
<dbReference type="EMBL" id="NEDP02005343">
    <property type="protein sequence ID" value="OWF41894.1"/>
    <property type="molecule type" value="Genomic_DNA"/>
</dbReference>
<dbReference type="InterPro" id="IPR019734">
    <property type="entry name" value="TPR_rpt"/>
</dbReference>
<protein>
    <submittedName>
        <fullName evidence="3">Neutrophil cytosol factor 2</fullName>
    </submittedName>
</protein>
<keyword evidence="1" id="KW-0802">TPR repeat</keyword>
<dbReference type="AlphaFoldDB" id="A0A210PZH6"/>
<sequence>MALKENISVWLDGVQAFESEDFAGARETFLSISDPTARILFNIARVSSLNDSVKYLTEAIEKDPHLAVAYYQRGLHYFTKKQYDRALQDFNKSEEKMHGRPVLDYSQLGMAFKLHSAELTITKAAVWQKIGHSKQEIEESVIKASQEAEEDAMKRKCASALQKLEGRGNGGLDPVQIHSHCIFHPPKSLTKNLKKREYVGKAKVVSDYQQRSRESSPNPDGRQPISQQADLTIPPDRPRKAQTLPGSMEQPGHSSGRGSNQLDISSDGQKKSATMAGTTVTKRLPPPPNRAAPILSMNHTDSKSAEDLSSDKHANSLFVEKQKARRHSHDVPREFGSELTKVLAGQLTKVKVGETIDTNNSKVKEDHSSDRNGSVPPPRPPRPPRPRPPEIVVESENDIPPPVPRKDYPKPR</sequence>
<dbReference type="OrthoDB" id="9450131at2759"/>
<feature type="repeat" description="TPR" evidence="1">
    <location>
        <begin position="67"/>
        <end position="100"/>
    </location>
</feature>
<organism evidence="3 4">
    <name type="scientific">Mizuhopecten yessoensis</name>
    <name type="common">Japanese scallop</name>
    <name type="synonym">Patinopecten yessoensis</name>
    <dbReference type="NCBI Taxonomy" id="6573"/>
    <lineage>
        <taxon>Eukaryota</taxon>
        <taxon>Metazoa</taxon>
        <taxon>Spiralia</taxon>
        <taxon>Lophotrochozoa</taxon>
        <taxon>Mollusca</taxon>
        <taxon>Bivalvia</taxon>
        <taxon>Autobranchia</taxon>
        <taxon>Pteriomorphia</taxon>
        <taxon>Pectinida</taxon>
        <taxon>Pectinoidea</taxon>
        <taxon>Pectinidae</taxon>
        <taxon>Mizuhopecten</taxon>
    </lineage>
</organism>
<evidence type="ECO:0000313" key="4">
    <source>
        <dbReference type="Proteomes" id="UP000242188"/>
    </source>
</evidence>
<reference evidence="3 4" key="1">
    <citation type="journal article" date="2017" name="Nat. Ecol. Evol.">
        <title>Scallop genome provides insights into evolution of bilaterian karyotype and development.</title>
        <authorList>
            <person name="Wang S."/>
            <person name="Zhang J."/>
            <person name="Jiao W."/>
            <person name="Li J."/>
            <person name="Xun X."/>
            <person name="Sun Y."/>
            <person name="Guo X."/>
            <person name="Huan P."/>
            <person name="Dong B."/>
            <person name="Zhang L."/>
            <person name="Hu X."/>
            <person name="Sun X."/>
            <person name="Wang J."/>
            <person name="Zhao C."/>
            <person name="Wang Y."/>
            <person name="Wang D."/>
            <person name="Huang X."/>
            <person name="Wang R."/>
            <person name="Lv J."/>
            <person name="Li Y."/>
            <person name="Zhang Z."/>
            <person name="Liu B."/>
            <person name="Lu W."/>
            <person name="Hui Y."/>
            <person name="Liang J."/>
            <person name="Zhou Z."/>
            <person name="Hou R."/>
            <person name="Li X."/>
            <person name="Liu Y."/>
            <person name="Li H."/>
            <person name="Ning X."/>
            <person name="Lin Y."/>
            <person name="Zhao L."/>
            <person name="Xing Q."/>
            <person name="Dou J."/>
            <person name="Li Y."/>
            <person name="Mao J."/>
            <person name="Guo H."/>
            <person name="Dou H."/>
            <person name="Li T."/>
            <person name="Mu C."/>
            <person name="Jiang W."/>
            <person name="Fu Q."/>
            <person name="Fu X."/>
            <person name="Miao Y."/>
            <person name="Liu J."/>
            <person name="Yu Q."/>
            <person name="Li R."/>
            <person name="Liao H."/>
            <person name="Li X."/>
            <person name="Kong Y."/>
            <person name="Jiang Z."/>
            <person name="Chourrout D."/>
            <person name="Li R."/>
            <person name="Bao Z."/>
        </authorList>
    </citation>
    <scope>NUCLEOTIDE SEQUENCE [LARGE SCALE GENOMIC DNA]</scope>
    <source>
        <strain evidence="3 4">PY_sf001</strain>
    </source>
</reference>
<evidence type="ECO:0000313" key="3">
    <source>
        <dbReference type="EMBL" id="OWF41894.1"/>
    </source>
</evidence>
<feature type="compositionally biased region" description="Basic and acidic residues" evidence="2">
    <location>
        <begin position="300"/>
        <end position="314"/>
    </location>
</feature>
<dbReference type="InterPro" id="IPR011990">
    <property type="entry name" value="TPR-like_helical_dom_sf"/>
</dbReference>
<dbReference type="PANTHER" id="PTHR15175:SF0">
    <property type="entry name" value="SH3 DOMAIN-CONTAINING PROTEIN C23A1.17"/>
    <property type="match status" value="1"/>
</dbReference>
<dbReference type="PROSITE" id="PS50005">
    <property type="entry name" value="TPR"/>
    <property type="match status" value="1"/>
</dbReference>
<evidence type="ECO:0000256" key="1">
    <source>
        <dbReference type="PROSITE-ProRule" id="PRU00339"/>
    </source>
</evidence>
<evidence type="ECO:0000256" key="2">
    <source>
        <dbReference type="SAM" id="MobiDB-lite"/>
    </source>
</evidence>
<dbReference type="STRING" id="6573.A0A210PZH6"/>
<proteinExistence type="predicted"/>
<comment type="caution">
    <text evidence="3">The sequence shown here is derived from an EMBL/GenBank/DDBJ whole genome shotgun (WGS) entry which is preliminary data.</text>
</comment>